<evidence type="ECO:0000313" key="3">
    <source>
        <dbReference type="EMBL" id="SFL09509.1"/>
    </source>
</evidence>
<dbReference type="InterPro" id="IPR001387">
    <property type="entry name" value="Cro/C1-type_HTH"/>
</dbReference>
<evidence type="ECO:0000256" key="1">
    <source>
        <dbReference type="ARBA" id="ARBA00023125"/>
    </source>
</evidence>
<keyword evidence="4" id="KW-1185">Reference proteome</keyword>
<dbReference type="Gene3D" id="1.10.260.40">
    <property type="entry name" value="lambda repressor-like DNA-binding domains"/>
    <property type="match status" value="1"/>
</dbReference>
<dbReference type="PANTHER" id="PTHR46558:SF4">
    <property type="entry name" value="DNA-BIDING PHAGE PROTEIN"/>
    <property type="match status" value="1"/>
</dbReference>
<gene>
    <name evidence="3" type="ORF">SAMN02983006_00164</name>
</gene>
<keyword evidence="1" id="KW-0238">DNA-binding</keyword>
<protein>
    <submittedName>
        <fullName evidence="3">Putative transcriptional regulator</fullName>
    </submittedName>
</protein>
<dbReference type="SMART" id="SM00530">
    <property type="entry name" value="HTH_XRE"/>
    <property type="match status" value="1"/>
</dbReference>
<dbReference type="AlphaFoldDB" id="A0A1I4EW26"/>
<dbReference type="STRING" id="29563.SAMN02983006_00164"/>
<dbReference type="PROSITE" id="PS50943">
    <property type="entry name" value="HTH_CROC1"/>
    <property type="match status" value="1"/>
</dbReference>
<feature type="domain" description="HTH cro/C1-type" evidence="2">
    <location>
        <begin position="6"/>
        <end position="60"/>
    </location>
</feature>
<reference evidence="3 4" key="1">
    <citation type="submission" date="2016-10" db="EMBL/GenBank/DDBJ databases">
        <authorList>
            <person name="de Groot N.N."/>
        </authorList>
    </citation>
    <scope>NUCLEOTIDE SEQUENCE [LARGE SCALE GENOMIC DNA]</scope>
    <source>
        <strain evidence="3 4">ATCC 51327</strain>
    </source>
</reference>
<evidence type="ECO:0000259" key="2">
    <source>
        <dbReference type="PROSITE" id="PS50943"/>
    </source>
</evidence>
<dbReference type="PANTHER" id="PTHR46558">
    <property type="entry name" value="TRACRIPTIONAL REGULATORY PROTEIN-RELATED-RELATED"/>
    <property type="match status" value="1"/>
</dbReference>
<proteinExistence type="predicted"/>
<dbReference type="OrthoDB" id="9808239at2"/>
<name>A0A1I4EW26_9FIRM</name>
<dbReference type="SUPFAM" id="SSF47413">
    <property type="entry name" value="lambda repressor-like DNA-binding domains"/>
    <property type="match status" value="1"/>
</dbReference>
<dbReference type="Proteomes" id="UP000199006">
    <property type="component" value="Unassembled WGS sequence"/>
</dbReference>
<organism evidence="3 4">
    <name type="scientific">Halanaerobium salsuginis</name>
    <dbReference type="NCBI Taxonomy" id="29563"/>
    <lineage>
        <taxon>Bacteria</taxon>
        <taxon>Bacillati</taxon>
        <taxon>Bacillota</taxon>
        <taxon>Clostridia</taxon>
        <taxon>Halanaerobiales</taxon>
        <taxon>Halanaerobiaceae</taxon>
        <taxon>Halanaerobium</taxon>
    </lineage>
</organism>
<evidence type="ECO:0000313" key="4">
    <source>
        <dbReference type="Proteomes" id="UP000199006"/>
    </source>
</evidence>
<dbReference type="EMBL" id="FOTI01000001">
    <property type="protein sequence ID" value="SFL09509.1"/>
    <property type="molecule type" value="Genomic_DNA"/>
</dbReference>
<dbReference type="InterPro" id="IPR010982">
    <property type="entry name" value="Lambda_DNA-bd_dom_sf"/>
</dbReference>
<dbReference type="Pfam" id="PF01381">
    <property type="entry name" value="HTH_3"/>
    <property type="match status" value="1"/>
</dbReference>
<accession>A0A1I4EW26</accession>
<sequence length="67" mass="7695">MNIKKLKKLRKNNDLTQKDVAELIGISRPMYNMIENGIRNPSLEVMQKIVDLFGEEAKDIFFNNGVA</sequence>
<dbReference type="GO" id="GO:0003677">
    <property type="term" value="F:DNA binding"/>
    <property type="evidence" value="ECO:0007669"/>
    <property type="project" value="UniProtKB-KW"/>
</dbReference>
<dbReference type="CDD" id="cd00093">
    <property type="entry name" value="HTH_XRE"/>
    <property type="match status" value="1"/>
</dbReference>
<dbReference type="RefSeq" id="WP_089858168.1">
    <property type="nucleotide sequence ID" value="NZ_FOTI01000001.1"/>
</dbReference>